<keyword evidence="1" id="KW-1133">Transmembrane helix</keyword>
<keyword evidence="1" id="KW-0812">Transmembrane</keyword>
<sequence>MRQNDKNVPISLSACLITCVDIILTSLNCSTFLLSVDLNPKRPSCFHVFSVSVLTEFNSTGPLSLHTRGCLDSDLCGVTLTGTLLGAGYTSSFVCCNTTLCNGATTVQLPLTVALCAAILSFLWGFWEM</sequence>
<proteinExistence type="predicted"/>
<keyword evidence="1" id="KW-0472">Membrane</keyword>
<reference evidence="2" key="2">
    <citation type="submission" date="2025-09" db="UniProtKB">
        <authorList>
            <consortium name="Ensembl"/>
        </authorList>
    </citation>
    <scope>IDENTIFICATION</scope>
</reference>
<accession>A0A3Q1I4M7</accession>
<feature type="transmembrane region" description="Helical" evidence="1">
    <location>
        <begin position="107"/>
        <end position="127"/>
    </location>
</feature>
<organism evidence="2 3">
    <name type="scientific">Acanthochromis polyacanthus</name>
    <name type="common">spiny chromis</name>
    <dbReference type="NCBI Taxonomy" id="80966"/>
    <lineage>
        <taxon>Eukaryota</taxon>
        <taxon>Metazoa</taxon>
        <taxon>Chordata</taxon>
        <taxon>Craniata</taxon>
        <taxon>Vertebrata</taxon>
        <taxon>Euteleostomi</taxon>
        <taxon>Actinopterygii</taxon>
        <taxon>Neopterygii</taxon>
        <taxon>Teleostei</taxon>
        <taxon>Neoteleostei</taxon>
        <taxon>Acanthomorphata</taxon>
        <taxon>Ovalentaria</taxon>
        <taxon>Pomacentridae</taxon>
        <taxon>Acanthochromis</taxon>
    </lineage>
</organism>
<protein>
    <recommendedName>
        <fullName evidence="4">UPAR/Ly6 domain-containing protein</fullName>
    </recommendedName>
</protein>
<name>A0A3Q1I4M7_9TELE</name>
<evidence type="ECO:0000313" key="3">
    <source>
        <dbReference type="Proteomes" id="UP000257200"/>
    </source>
</evidence>
<dbReference type="GeneTree" id="ENSGT00910000144740"/>
<dbReference type="InterPro" id="IPR045860">
    <property type="entry name" value="Snake_toxin-like_sf"/>
</dbReference>
<evidence type="ECO:0008006" key="4">
    <source>
        <dbReference type="Google" id="ProtNLM"/>
    </source>
</evidence>
<dbReference type="InParanoid" id="A0A3Q1I4M7"/>
<reference evidence="2" key="1">
    <citation type="submission" date="2025-08" db="UniProtKB">
        <authorList>
            <consortium name="Ensembl"/>
        </authorList>
    </citation>
    <scope>IDENTIFICATION</scope>
</reference>
<keyword evidence="3" id="KW-1185">Reference proteome</keyword>
<dbReference type="AlphaFoldDB" id="A0A3Q1I4M7"/>
<dbReference type="Proteomes" id="UP000257200">
    <property type="component" value="Unplaced"/>
</dbReference>
<dbReference type="Ensembl" id="ENSAPOT00000030439.1">
    <property type="protein sequence ID" value="ENSAPOP00000034550.1"/>
    <property type="gene ID" value="ENSAPOG00000023875.1"/>
</dbReference>
<feature type="transmembrane region" description="Helical" evidence="1">
    <location>
        <begin position="12"/>
        <end position="34"/>
    </location>
</feature>
<dbReference type="Gene3D" id="2.10.60.10">
    <property type="entry name" value="CD59"/>
    <property type="match status" value="1"/>
</dbReference>
<evidence type="ECO:0000256" key="1">
    <source>
        <dbReference type="SAM" id="Phobius"/>
    </source>
</evidence>
<evidence type="ECO:0000313" key="2">
    <source>
        <dbReference type="Ensembl" id="ENSAPOP00000034550.1"/>
    </source>
</evidence>
<dbReference type="SUPFAM" id="SSF57302">
    <property type="entry name" value="Snake toxin-like"/>
    <property type="match status" value="1"/>
</dbReference>